<dbReference type="RefSeq" id="WP_181504972.1">
    <property type="nucleotide sequence ID" value="NZ_JACDUO010000001.1"/>
</dbReference>
<proteinExistence type="predicted"/>
<comment type="caution">
    <text evidence="2">The sequence shown here is derived from an EMBL/GenBank/DDBJ whole genome shotgun (WGS) entry which is preliminary data.</text>
</comment>
<feature type="transmembrane region" description="Helical" evidence="1">
    <location>
        <begin position="7"/>
        <end position="29"/>
    </location>
</feature>
<gene>
    <name evidence="2" type="ORF">HNP94_000988</name>
</gene>
<evidence type="ECO:0000313" key="3">
    <source>
        <dbReference type="Proteomes" id="UP000567099"/>
    </source>
</evidence>
<dbReference type="AlphaFoldDB" id="A0A7J9PMD9"/>
<keyword evidence="1" id="KW-0472">Membrane</keyword>
<accession>A0A7J9PMD9</accession>
<organism evidence="2 3">
    <name type="scientific">Methanococcus maripaludis</name>
    <name type="common">Methanococcus deltae</name>
    <dbReference type="NCBI Taxonomy" id="39152"/>
    <lineage>
        <taxon>Archaea</taxon>
        <taxon>Methanobacteriati</taxon>
        <taxon>Methanobacteriota</taxon>
        <taxon>Methanomada group</taxon>
        <taxon>Methanococci</taxon>
        <taxon>Methanococcales</taxon>
        <taxon>Methanococcaceae</taxon>
        <taxon>Methanococcus</taxon>
    </lineage>
</organism>
<name>A0A7J9PMD9_METMI</name>
<keyword evidence="1" id="KW-0812">Transmembrane</keyword>
<dbReference type="EMBL" id="JACDUO010000001">
    <property type="protein sequence ID" value="MBA2863988.1"/>
    <property type="molecule type" value="Genomic_DNA"/>
</dbReference>
<evidence type="ECO:0000313" key="2">
    <source>
        <dbReference type="EMBL" id="MBA2863988.1"/>
    </source>
</evidence>
<keyword evidence="1" id="KW-1133">Transmembrane helix</keyword>
<protein>
    <submittedName>
        <fullName evidence="2">Uncharacterized protein</fullName>
    </submittedName>
</protein>
<dbReference type="Proteomes" id="UP000567099">
    <property type="component" value="Unassembled WGS sequence"/>
</dbReference>
<reference evidence="2 3" key="1">
    <citation type="submission" date="2020-07" db="EMBL/GenBank/DDBJ databases">
        <title>Genomic Encyclopedia of Type Strains, Phase IV (KMG-V): Genome sequencing to study the core and pangenomes of soil and plant-associated prokaryotes.</title>
        <authorList>
            <person name="Whitman W."/>
        </authorList>
    </citation>
    <scope>NUCLEOTIDE SEQUENCE [LARGE SCALE GENOMIC DNA]</scope>
    <source>
        <strain evidence="2 3">C13</strain>
    </source>
</reference>
<evidence type="ECO:0000256" key="1">
    <source>
        <dbReference type="SAM" id="Phobius"/>
    </source>
</evidence>
<sequence>MTISRILVAKIALGICILGILCIIPFAYFEIEELNYYNDVAQYLTYTTGPLGNYHDSESCDLCKNKEKYPELYEKHIRILHEANISTNTLPENISYYQINLNLFYHNN</sequence>